<feature type="domain" description="MACPF" evidence="1">
    <location>
        <begin position="114"/>
        <end position="306"/>
    </location>
</feature>
<dbReference type="RefSeq" id="WP_324179790.1">
    <property type="nucleotide sequence ID" value="NZ_BAABAW010000007.1"/>
</dbReference>
<evidence type="ECO:0000313" key="3">
    <source>
        <dbReference type="Proteomes" id="UP001327027"/>
    </source>
</evidence>
<proteinExistence type="predicted"/>
<keyword evidence="3" id="KW-1185">Reference proteome</keyword>
<name>A0ABU5ZV48_9FLAO</name>
<organism evidence="2 3">
    <name type="scientific">Aquimarina gracilis</name>
    <dbReference type="NCBI Taxonomy" id="874422"/>
    <lineage>
        <taxon>Bacteria</taxon>
        <taxon>Pseudomonadati</taxon>
        <taxon>Bacteroidota</taxon>
        <taxon>Flavobacteriia</taxon>
        <taxon>Flavobacteriales</taxon>
        <taxon>Flavobacteriaceae</taxon>
        <taxon>Aquimarina</taxon>
    </lineage>
</organism>
<dbReference type="Proteomes" id="UP001327027">
    <property type="component" value="Unassembled WGS sequence"/>
</dbReference>
<evidence type="ECO:0000259" key="1">
    <source>
        <dbReference type="Pfam" id="PF01823"/>
    </source>
</evidence>
<dbReference type="EMBL" id="JAYKLX010000004">
    <property type="protein sequence ID" value="MEB3345760.1"/>
    <property type="molecule type" value="Genomic_DNA"/>
</dbReference>
<protein>
    <submittedName>
        <fullName evidence="2">MAC/perforin domain-containing protein</fullName>
    </submittedName>
</protein>
<accession>A0ABU5ZV48</accession>
<dbReference type="Pfam" id="PF01823">
    <property type="entry name" value="MACPF"/>
    <property type="match status" value="1"/>
</dbReference>
<evidence type="ECO:0000313" key="2">
    <source>
        <dbReference type="EMBL" id="MEB3345760.1"/>
    </source>
</evidence>
<dbReference type="InterPro" id="IPR020864">
    <property type="entry name" value="MACPF"/>
</dbReference>
<sequence length="479" mass="55342">MEDNSYAQSTNETTKFNQAIFYTRNRLGNGINLLISNPFKEGDYNSIFKQQAPSYELPISWRENQHGTNICSISDMTAELSAFYEVDKSIGKNGGAFRDYISAQIGLDIHKSNKYLMHRYQIIHKTPYVALDSYSIDDLEPQFIEDCNNLTKDTAHYFFHRWGTHYTKVIYKEASFFLWSKFSSQNSEMSASLKAEIKKGIENGVFTSMTSGSVAAKIRTMLNEVEIQFTIETHCNKECPINYNDMLKLLGEEGSYGEAKQKQFDQWLHELRDHAVENYYDFMPLYDLPHFDKAQREHLQRIYNYYLSMQWRLVEITSGPTTGAVNAKIMLHGPEGEQKSHQLKQKGYVYLTAVQDGLKLIVNHSHSRENDYWSKAIAAQNATSSGFFFFATSQWSDKEMRPDLTWMGGLLESTAYIDSWSRSKGSYFRYVMAGKEGKLGQDRFTKDGKHKRILVLEARLGLNSNNQFVLFPINKRYIS</sequence>
<gene>
    <name evidence="2" type="ORF">U6A24_09825</name>
</gene>
<reference evidence="2 3" key="1">
    <citation type="journal article" date="2013" name="Int. J. Syst. Evol. Microbiol.">
        <title>Aquimarina gracilis sp. nov., isolated from the gut microflora of a mussel, Mytilus coruscus, and emended description of Aquimarina spongiae.</title>
        <authorList>
            <person name="Park S.C."/>
            <person name="Choe H.N."/>
            <person name="Baik K.S."/>
            <person name="Seong C.N."/>
        </authorList>
    </citation>
    <scope>NUCLEOTIDE SEQUENCE [LARGE SCALE GENOMIC DNA]</scope>
    <source>
        <strain evidence="2 3">PSC32</strain>
    </source>
</reference>
<comment type="caution">
    <text evidence="2">The sequence shown here is derived from an EMBL/GenBank/DDBJ whole genome shotgun (WGS) entry which is preliminary data.</text>
</comment>